<dbReference type="GO" id="GO:0043083">
    <property type="term" value="C:synaptic cleft"/>
    <property type="evidence" value="ECO:0007669"/>
    <property type="project" value="UniProtKB-SubCell"/>
</dbReference>
<protein>
    <recommendedName>
        <fullName evidence="3">Synaptic plasticity regulator PANTS</fullName>
    </recommendedName>
    <alternativeName>
        <fullName evidence="4">Plasticity-associated neural transcript short</fullName>
    </alternativeName>
</protein>
<dbReference type="Proteomes" id="UP000663891">
    <property type="component" value="Unassembled WGS sequence"/>
</dbReference>
<evidence type="ECO:0000256" key="2">
    <source>
        <dbReference type="ARBA" id="ARBA00043942"/>
    </source>
</evidence>
<dbReference type="InterPro" id="IPR021475">
    <property type="entry name" value="Pants/Emi1-like"/>
</dbReference>
<evidence type="ECO:0000313" key="5">
    <source>
        <dbReference type="EMBL" id="CAF1166813.1"/>
    </source>
</evidence>
<dbReference type="AlphaFoldDB" id="A0A814TWB1"/>
<comment type="similarity">
    <text evidence="1">Belongs to the UPF0545 family.</text>
</comment>
<sequence>MSNTSDVKHEIPGQWLIRPCEEYNDELSYCRSWRGRLYQRYMLGERKDCAPIAEALHNCERKDCAPIAEALHNCMFWLQRKDVQELKNLISYEEDRLIRRKLSAENNDVWQPRTEPPSDWNAPLPEWAHCAPIAEALHNCMFWLQRKDVQELKNLISYEEDRLIRRKLSAENNDVWQPRTEPPSDWNAPLPEWARKRAESIGQYKQKQTN</sequence>
<gene>
    <name evidence="5" type="ORF">VCS650_LOCUS23684</name>
</gene>
<evidence type="ECO:0000256" key="1">
    <source>
        <dbReference type="ARBA" id="ARBA00006412"/>
    </source>
</evidence>
<dbReference type="Pfam" id="PF11326">
    <property type="entry name" value="PANTS-like"/>
    <property type="match status" value="1"/>
</dbReference>
<proteinExistence type="inferred from homology"/>
<reference evidence="5" key="1">
    <citation type="submission" date="2021-02" db="EMBL/GenBank/DDBJ databases">
        <authorList>
            <person name="Nowell W R."/>
        </authorList>
    </citation>
    <scope>NUCLEOTIDE SEQUENCE</scope>
</reference>
<evidence type="ECO:0000256" key="3">
    <source>
        <dbReference type="ARBA" id="ARBA00044072"/>
    </source>
</evidence>
<evidence type="ECO:0000256" key="4">
    <source>
        <dbReference type="ARBA" id="ARBA00044235"/>
    </source>
</evidence>
<dbReference type="OrthoDB" id="5946508at2759"/>
<dbReference type="PANTHER" id="PTHR28052">
    <property type="entry name" value="UPF0545 PROTEIN C22ORF39"/>
    <property type="match status" value="1"/>
</dbReference>
<evidence type="ECO:0000313" key="6">
    <source>
        <dbReference type="Proteomes" id="UP000663891"/>
    </source>
</evidence>
<comment type="subcellular location">
    <subcellularLocation>
        <location evidence="2">Synaptic cleft</location>
    </subcellularLocation>
</comment>
<accession>A0A814TWB1</accession>
<dbReference type="PANTHER" id="PTHR28052:SF1">
    <property type="entry name" value="UPF0545 PROTEIN C22ORF39"/>
    <property type="match status" value="1"/>
</dbReference>
<dbReference type="EMBL" id="CAJNON010000282">
    <property type="protein sequence ID" value="CAF1166813.1"/>
    <property type="molecule type" value="Genomic_DNA"/>
</dbReference>
<comment type="caution">
    <text evidence="5">The sequence shown here is derived from an EMBL/GenBank/DDBJ whole genome shotgun (WGS) entry which is preliminary data.</text>
</comment>
<organism evidence="5 6">
    <name type="scientific">Adineta steineri</name>
    <dbReference type="NCBI Taxonomy" id="433720"/>
    <lineage>
        <taxon>Eukaryota</taxon>
        <taxon>Metazoa</taxon>
        <taxon>Spiralia</taxon>
        <taxon>Gnathifera</taxon>
        <taxon>Rotifera</taxon>
        <taxon>Eurotatoria</taxon>
        <taxon>Bdelloidea</taxon>
        <taxon>Adinetida</taxon>
        <taxon>Adinetidae</taxon>
        <taxon>Adineta</taxon>
    </lineage>
</organism>
<name>A0A814TWB1_9BILA</name>